<proteinExistence type="predicted"/>
<dbReference type="Proteomes" id="UP000525078">
    <property type="component" value="Unassembled WGS sequence"/>
</dbReference>
<evidence type="ECO:0000256" key="1">
    <source>
        <dbReference type="SAM" id="Phobius"/>
    </source>
</evidence>
<protein>
    <submittedName>
        <fullName evidence="2">Uncharacterized protein</fullName>
    </submittedName>
</protein>
<gene>
    <name evidence="2" type="ORF">F8388_021088</name>
</gene>
<organism evidence="2 3">
    <name type="scientific">Cannabis sativa</name>
    <name type="common">Hemp</name>
    <name type="synonym">Marijuana</name>
    <dbReference type="NCBI Taxonomy" id="3483"/>
    <lineage>
        <taxon>Eukaryota</taxon>
        <taxon>Viridiplantae</taxon>
        <taxon>Streptophyta</taxon>
        <taxon>Embryophyta</taxon>
        <taxon>Tracheophyta</taxon>
        <taxon>Spermatophyta</taxon>
        <taxon>Magnoliopsida</taxon>
        <taxon>eudicotyledons</taxon>
        <taxon>Gunneridae</taxon>
        <taxon>Pentapetalae</taxon>
        <taxon>rosids</taxon>
        <taxon>fabids</taxon>
        <taxon>Rosales</taxon>
        <taxon>Cannabaceae</taxon>
        <taxon>Cannabis</taxon>
    </lineage>
</organism>
<accession>A0A7J6GZZ8</accession>
<feature type="transmembrane region" description="Helical" evidence="1">
    <location>
        <begin position="75"/>
        <end position="96"/>
    </location>
</feature>
<dbReference type="AlphaFoldDB" id="A0A7J6GZZ8"/>
<evidence type="ECO:0000313" key="2">
    <source>
        <dbReference type="EMBL" id="KAF4388258.1"/>
    </source>
</evidence>
<reference evidence="2 3" key="1">
    <citation type="journal article" date="2020" name="bioRxiv">
        <title>Sequence and annotation of 42 cannabis genomes reveals extensive copy number variation in cannabinoid synthesis and pathogen resistance genes.</title>
        <authorList>
            <person name="Mckernan K.J."/>
            <person name="Helbert Y."/>
            <person name="Kane L.T."/>
            <person name="Ebling H."/>
            <person name="Zhang L."/>
            <person name="Liu B."/>
            <person name="Eaton Z."/>
            <person name="Mclaughlin S."/>
            <person name="Kingan S."/>
            <person name="Baybayan P."/>
            <person name="Concepcion G."/>
            <person name="Jordan M."/>
            <person name="Riva A."/>
            <person name="Barbazuk W."/>
            <person name="Harkins T."/>
        </authorList>
    </citation>
    <scope>NUCLEOTIDE SEQUENCE [LARGE SCALE GENOMIC DNA]</scope>
    <source>
        <strain evidence="3">cv. Jamaican Lion 4</strain>
        <tissue evidence="2">Leaf</tissue>
    </source>
</reference>
<keyword evidence="1" id="KW-1133">Transmembrane helix</keyword>
<sequence>MIEGKKDSSVWQLGLKPFSIPAVRFLLQIDRDKQESGGWSKILFTQVLCLVGNEVNLFQYGFHNMAGILDFCPKFSAAINAFKIVMANFVAFWFIYRSAIHKKPNFELWSKSPLKPSHTLPCFVFFIGSDLWLIYSGIFWFWLFPFSKILPPTI</sequence>
<feature type="transmembrane region" description="Helical" evidence="1">
    <location>
        <begin position="117"/>
        <end position="143"/>
    </location>
</feature>
<keyword evidence="1" id="KW-0812">Transmembrane</keyword>
<comment type="caution">
    <text evidence="2">The sequence shown here is derived from an EMBL/GenBank/DDBJ whole genome shotgun (WGS) entry which is preliminary data.</text>
</comment>
<dbReference type="EMBL" id="JAATIP010000035">
    <property type="protein sequence ID" value="KAF4388258.1"/>
    <property type="molecule type" value="Genomic_DNA"/>
</dbReference>
<keyword evidence="1" id="KW-0472">Membrane</keyword>
<name>A0A7J6GZZ8_CANSA</name>
<evidence type="ECO:0000313" key="3">
    <source>
        <dbReference type="Proteomes" id="UP000525078"/>
    </source>
</evidence>